<dbReference type="OrthoDB" id="1939135at2759"/>
<accession>A0A2I4HKB4</accession>
<proteinExistence type="predicted"/>
<reference evidence="3" key="1">
    <citation type="submission" date="2025-08" db="UniProtKB">
        <authorList>
            <consortium name="RefSeq"/>
        </authorList>
    </citation>
    <scope>IDENTIFICATION</scope>
    <source>
        <tissue evidence="3">Leaves</tissue>
    </source>
</reference>
<dbReference type="Pfam" id="PF24626">
    <property type="entry name" value="SH3_Tf2-1"/>
    <property type="match status" value="1"/>
</dbReference>
<dbReference type="PANTHER" id="PTHR46148:SF60">
    <property type="entry name" value="CHROMO DOMAIN-CONTAINING PROTEIN"/>
    <property type="match status" value="1"/>
</dbReference>
<evidence type="ECO:0000313" key="3">
    <source>
        <dbReference type="RefSeq" id="XP_018856604.1"/>
    </source>
</evidence>
<protein>
    <submittedName>
        <fullName evidence="3">Uncharacterized protein LOC109018870</fullName>
    </submittedName>
</protein>
<dbReference type="Gramene" id="Jr11_09050_p1">
    <property type="protein sequence ID" value="cds.Jr11_09050_p1"/>
    <property type="gene ID" value="Jr11_09050"/>
</dbReference>
<dbReference type="Proteomes" id="UP000235220">
    <property type="component" value="Chromosome 11"/>
</dbReference>
<keyword evidence="2" id="KW-1185">Reference proteome</keyword>
<feature type="domain" description="Tf2-1-like SH3-like" evidence="1">
    <location>
        <begin position="5"/>
        <end position="55"/>
    </location>
</feature>
<evidence type="ECO:0000313" key="2">
    <source>
        <dbReference type="Proteomes" id="UP000235220"/>
    </source>
</evidence>
<dbReference type="STRING" id="51240.A0A2I4HKB4"/>
<dbReference type="PANTHER" id="PTHR46148">
    <property type="entry name" value="CHROMO DOMAIN-CONTAINING PROTEIN"/>
    <property type="match status" value="1"/>
</dbReference>
<dbReference type="KEGG" id="jre:109018870"/>
<dbReference type="GeneID" id="109018870"/>
<dbReference type="SUPFAM" id="SSF54160">
    <property type="entry name" value="Chromo domain-like"/>
    <property type="match status" value="1"/>
</dbReference>
<sequence length="134" mass="15839">MKGVMRFGKKDKLSPRYIGPFESLDRIGPVAYRVALPPILVGVHNVFHISMLRKYIPDPTHIIDYEPLQIRVDMNYTEEPVQILEKKEQVLWTRTIPFVKVLWKNHAISEASWELEEEMRVKYPRLFDGNFDNL</sequence>
<dbReference type="InterPro" id="IPR056924">
    <property type="entry name" value="SH3_Tf2-1"/>
</dbReference>
<evidence type="ECO:0000259" key="1">
    <source>
        <dbReference type="Pfam" id="PF24626"/>
    </source>
</evidence>
<organism evidence="2 3">
    <name type="scientific">Juglans regia</name>
    <name type="common">English walnut</name>
    <dbReference type="NCBI Taxonomy" id="51240"/>
    <lineage>
        <taxon>Eukaryota</taxon>
        <taxon>Viridiplantae</taxon>
        <taxon>Streptophyta</taxon>
        <taxon>Embryophyta</taxon>
        <taxon>Tracheophyta</taxon>
        <taxon>Spermatophyta</taxon>
        <taxon>Magnoliopsida</taxon>
        <taxon>eudicotyledons</taxon>
        <taxon>Gunneridae</taxon>
        <taxon>Pentapetalae</taxon>
        <taxon>rosids</taxon>
        <taxon>fabids</taxon>
        <taxon>Fagales</taxon>
        <taxon>Juglandaceae</taxon>
        <taxon>Juglans</taxon>
    </lineage>
</organism>
<name>A0A2I4HKB4_JUGRE</name>
<gene>
    <name evidence="3" type="primary">LOC109018870</name>
</gene>
<dbReference type="AlphaFoldDB" id="A0A2I4HKB4"/>
<dbReference type="InterPro" id="IPR016197">
    <property type="entry name" value="Chromo-like_dom_sf"/>
</dbReference>
<dbReference type="RefSeq" id="XP_018856604.1">
    <property type="nucleotide sequence ID" value="XM_019001059.1"/>
</dbReference>